<dbReference type="GO" id="GO:0033388">
    <property type="term" value="P:putrescine biosynthetic process from arginine"/>
    <property type="evidence" value="ECO:0007669"/>
    <property type="project" value="TreeGrafter"/>
</dbReference>
<dbReference type="InterPro" id="IPR029066">
    <property type="entry name" value="PLP-binding_barrel"/>
</dbReference>
<gene>
    <name evidence="4" type="ORF">K4G66_08605</name>
</gene>
<dbReference type="Gene3D" id="2.40.37.10">
    <property type="entry name" value="Lyase, Ornithine Decarboxylase, Chain A, domain 1"/>
    <property type="match status" value="1"/>
</dbReference>
<dbReference type="SUPFAM" id="SSF50621">
    <property type="entry name" value="Alanine racemase C-terminal domain-like"/>
    <property type="match status" value="1"/>
</dbReference>
<evidence type="ECO:0000259" key="3">
    <source>
        <dbReference type="Pfam" id="PF02784"/>
    </source>
</evidence>
<feature type="domain" description="Orn/DAP/Arg decarboxylase 2 N-terminal" evidence="3">
    <location>
        <begin position="63"/>
        <end position="310"/>
    </location>
</feature>
<dbReference type="GO" id="GO:0008295">
    <property type="term" value="P:spermidine biosynthetic process"/>
    <property type="evidence" value="ECO:0007669"/>
    <property type="project" value="InterPro"/>
</dbReference>
<dbReference type="EMBL" id="CP120682">
    <property type="protein sequence ID" value="WKN38763.1"/>
    <property type="molecule type" value="Genomic_DNA"/>
</dbReference>
<dbReference type="PANTHER" id="PTHR43295:SF9">
    <property type="entry name" value="BIOSYNTHETIC ARGININE DECARBOXYLASE"/>
    <property type="match status" value="1"/>
</dbReference>
<dbReference type="InterPro" id="IPR009006">
    <property type="entry name" value="Ala_racemase/Decarboxylase_C"/>
</dbReference>
<dbReference type="Pfam" id="PF02784">
    <property type="entry name" value="Orn_Arg_deC_N"/>
    <property type="match status" value="1"/>
</dbReference>
<dbReference type="InterPro" id="IPR002985">
    <property type="entry name" value="Arg_decrbxlase"/>
</dbReference>
<reference evidence="4" key="1">
    <citation type="journal article" date="2023" name="Comput. Struct. Biotechnol. J.">
        <title>Discovery of a novel marine Bacteroidetes with a rich repertoire of carbohydrate-active enzymes.</title>
        <authorList>
            <person name="Chen B."/>
            <person name="Liu G."/>
            <person name="Chen Q."/>
            <person name="Wang H."/>
            <person name="Liu L."/>
            <person name="Tang K."/>
        </authorList>
    </citation>
    <scope>NUCLEOTIDE SEQUENCE</scope>
    <source>
        <strain evidence="4">TK19036</strain>
    </source>
</reference>
<evidence type="ECO:0000256" key="2">
    <source>
        <dbReference type="ARBA" id="ARBA00022898"/>
    </source>
</evidence>
<keyword evidence="2" id="KW-0663">Pyridoxal phosphate</keyword>
<name>A0AA49GSJ0_9BACT</name>
<proteinExistence type="predicted"/>
<organism evidence="4">
    <name type="scientific">Roseihalotalea indica</name>
    <dbReference type="NCBI Taxonomy" id="2867963"/>
    <lineage>
        <taxon>Bacteria</taxon>
        <taxon>Pseudomonadati</taxon>
        <taxon>Bacteroidota</taxon>
        <taxon>Cytophagia</taxon>
        <taxon>Cytophagales</taxon>
        <taxon>Catalimonadaceae</taxon>
        <taxon>Roseihalotalea</taxon>
    </lineage>
</organism>
<dbReference type="AlphaFoldDB" id="A0AA49GSJ0"/>
<dbReference type="PANTHER" id="PTHR43295">
    <property type="entry name" value="ARGININE DECARBOXYLASE"/>
    <property type="match status" value="1"/>
</dbReference>
<dbReference type="Gene3D" id="3.20.20.10">
    <property type="entry name" value="Alanine racemase"/>
    <property type="match status" value="1"/>
</dbReference>
<reference evidence="4" key="2">
    <citation type="journal article" date="2024" name="Antonie Van Leeuwenhoek">
        <title>Roseihalotalea indica gen. nov., sp. nov., a halophilic Bacteroidetes from mesopelagic Southwest Indian Ocean with higher carbohydrate metabolic potential.</title>
        <authorList>
            <person name="Chen B."/>
            <person name="Zhang M."/>
            <person name="Lin D."/>
            <person name="Ye J."/>
            <person name="Tang K."/>
        </authorList>
    </citation>
    <scope>NUCLEOTIDE SEQUENCE</scope>
    <source>
        <strain evidence="4">TK19036</strain>
    </source>
</reference>
<comment type="cofactor">
    <cofactor evidence="1">
        <name>pyridoxal 5'-phosphate</name>
        <dbReference type="ChEBI" id="CHEBI:597326"/>
    </cofactor>
</comment>
<dbReference type="SUPFAM" id="SSF51419">
    <property type="entry name" value="PLP-binding barrel"/>
    <property type="match status" value="1"/>
</dbReference>
<dbReference type="InterPro" id="IPR022644">
    <property type="entry name" value="De-COase2_N"/>
</dbReference>
<dbReference type="GO" id="GO:0006527">
    <property type="term" value="P:L-arginine catabolic process"/>
    <property type="evidence" value="ECO:0007669"/>
    <property type="project" value="InterPro"/>
</dbReference>
<protein>
    <submittedName>
        <fullName evidence="4">Arginine decarboxylase</fullName>
    </submittedName>
</protein>
<evidence type="ECO:0000313" key="4">
    <source>
        <dbReference type="EMBL" id="WKN38763.1"/>
    </source>
</evidence>
<sequence length="464" mass="54098">MRKYIDLIQKTFDFPTPDFDVSQGSLLFHEVPLMEIINKFGTPLKLTYLPKISHNIQRAKSMFREAMQKYQYEGNYRYCYCTKSSHFEFVLTEALKNDIHLETSSSYDIPIIRQLYKQQKIDKDVLIVCNGYKRDLYKQYITELLNDGFRNCIPVLDNMDELAYYQQNVQSSFEVGLRVASDETPRFELYTSRLGIRYSEVLEYYQAHIQENPKVQLKMLHIFVNQGIDDSAYYWSELNRFVEMYCELKKICPELDTIDIGGGFPVKNSLWFTYDYGYIVDQIIENIQSVCQDNNTPVPHIITEFGIYTVGESGATIYSVLGQKQQNDKELWYMIDGSFITQLPDIWGLNRKFIMLPVNQWDKPYQKINLGGLTCDSMDYYNAEAHRNEVFLPQISRDEPLYIGFFNTGAYQEAIGGYGGIQHCLIPAPKHVVVDRQEDGSFSYRLFADEQSSESMLRVLGYTS</sequence>
<accession>A0AA49GSJ0</accession>
<evidence type="ECO:0000256" key="1">
    <source>
        <dbReference type="ARBA" id="ARBA00001933"/>
    </source>
</evidence>
<dbReference type="GO" id="GO:0008792">
    <property type="term" value="F:arginine decarboxylase activity"/>
    <property type="evidence" value="ECO:0007669"/>
    <property type="project" value="InterPro"/>
</dbReference>